<dbReference type="InterPro" id="IPR030677">
    <property type="entry name" value="Nnr"/>
</dbReference>
<evidence type="ECO:0000256" key="4">
    <source>
        <dbReference type="ARBA" id="ARBA00009524"/>
    </source>
</evidence>
<keyword evidence="6 17" id="KW-0547">Nucleotide-binding</keyword>
<keyword evidence="7 17" id="KW-0067">ATP-binding</keyword>
<comment type="similarity">
    <text evidence="3 19">In the N-terminal section; belongs to the NnrE/AIBP family.</text>
</comment>
<dbReference type="PATRIC" id="fig|1441095.3.peg.1352"/>
<dbReference type="InterPro" id="IPR036652">
    <property type="entry name" value="YjeF_N_dom_sf"/>
</dbReference>
<feature type="binding site" evidence="18">
    <location>
        <position position="161"/>
    </location>
    <ligand>
        <name>(6S)-NADPHX</name>
        <dbReference type="ChEBI" id="CHEBI:64076"/>
    </ligand>
</feature>
<feature type="binding site" evidence="18">
    <location>
        <position position="127"/>
    </location>
    <ligand>
        <name>K(+)</name>
        <dbReference type="ChEBI" id="CHEBI:29103"/>
    </ligand>
</feature>
<evidence type="ECO:0000256" key="7">
    <source>
        <dbReference type="ARBA" id="ARBA00022840"/>
    </source>
</evidence>
<dbReference type="InterPro" id="IPR004443">
    <property type="entry name" value="YjeF_N_dom"/>
</dbReference>
<evidence type="ECO:0000256" key="9">
    <source>
        <dbReference type="ARBA" id="ARBA00022958"/>
    </source>
</evidence>
<dbReference type="GO" id="GO:0046872">
    <property type="term" value="F:metal ion binding"/>
    <property type="evidence" value="ECO:0007669"/>
    <property type="project" value="UniProtKB-UniRule"/>
</dbReference>
<evidence type="ECO:0000256" key="12">
    <source>
        <dbReference type="ARBA" id="ARBA00023239"/>
    </source>
</evidence>
<comment type="subunit">
    <text evidence="17">Homotetramer.</text>
</comment>
<keyword evidence="22" id="KW-0418">Kinase</keyword>
<dbReference type="SUPFAM" id="SSF53613">
    <property type="entry name" value="Ribokinase-like"/>
    <property type="match status" value="1"/>
</dbReference>
<dbReference type="Gene3D" id="3.40.1190.20">
    <property type="match status" value="1"/>
</dbReference>
<dbReference type="GO" id="GO:0052856">
    <property type="term" value="F:NAD(P)HX epimerase activity"/>
    <property type="evidence" value="ECO:0007669"/>
    <property type="project" value="UniProtKB-UniRule"/>
</dbReference>
<accession>A0A0M4G7Z1</accession>
<dbReference type="GO" id="GO:0016301">
    <property type="term" value="F:kinase activity"/>
    <property type="evidence" value="ECO:0007669"/>
    <property type="project" value="UniProtKB-KW"/>
</dbReference>
<dbReference type="InterPro" id="IPR029056">
    <property type="entry name" value="Ribokinase-like"/>
</dbReference>
<dbReference type="Proteomes" id="UP000067625">
    <property type="component" value="Chromosome"/>
</dbReference>
<evidence type="ECO:0000313" key="22">
    <source>
        <dbReference type="EMBL" id="ALC81228.1"/>
    </source>
</evidence>
<dbReference type="PANTHER" id="PTHR12592:SF0">
    <property type="entry name" value="ATP-DEPENDENT (S)-NAD(P)H-HYDRATE DEHYDRATASE"/>
    <property type="match status" value="1"/>
</dbReference>
<feature type="binding site" evidence="18">
    <location>
        <position position="164"/>
    </location>
    <ligand>
        <name>K(+)</name>
        <dbReference type="ChEBI" id="CHEBI:29103"/>
    </ligand>
</feature>
<dbReference type="NCBIfam" id="TIGR00197">
    <property type="entry name" value="yjeF_nterm"/>
    <property type="match status" value="1"/>
</dbReference>
<feature type="binding site" evidence="18">
    <location>
        <begin position="131"/>
        <end position="137"/>
    </location>
    <ligand>
        <name>(6S)-NADPHX</name>
        <dbReference type="ChEBI" id="CHEBI:64076"/>
    </ligand>
</feature>
<protein>
    <recommendedName>
        <fullName evidence="19">Bifunctional NAD(P)H-hydrate repair enzyme</fullName>
    </recommendedName>
    <alternativeName>
        <fullName evidence="19">Nicotinamide nucleotide repair protein</fullName>
    </alternativeName>
    <domain>
        <recommendedName>
            <fullName evidence="19">ADP-dependent (S)-NAD(P)H-hydrate dehydratase</fullName>
            <ecNumber evidence="19">4.2.1.136</ecNumber>
        </recommendedName>
        <alternativeName>
            <fullName evidence="19">ADP-dependent NAD(P)HX dehydratase</fullName>
        </alternativeName>
    </domain>
    <domain>
        <recommendedName>
            <fullName evidence="19">NAD(P)H-hydrate epimerase</fullName>
            <ecNumber evidence="19">5.1.99.6</ecNumber>
        </recommendedName>
    </domain>
</protein>
<dbReference type="PANTHER" id="PTHR12592">
    <property type="entry name" value="ATP-DEPENDENT (S)-NAD(P)H-HYDRATE DEHYDRATASE FAMILY MEMBER"/>
    <property type="match status" value="1"/>
</dbReference>
<evidence type="ECO:0000313" key="23">
    <source>
        <dbReference type="Proteomes" id="UP000067625"/>
    </source>
</evidence>
<dbReference type="EMBL" id="CP012600">
    <property type="protein sequence ID" value="ALC81228.1"/>
    <property type="molecule type" value="Genomic_DNA"/>
</dbReference>
<dbReference type="SUPFAM" id="SSF64153">
    <property type="entry name" value="YjeF N-terminal domain-like"/>
    <property type="match status" value="1"/>
</dbReference>
<dbReference type="PIRSF" id="PIRSF017184">
    <property type="entry name" value="Nnr"/>
    <property type="match status" value="1"/>
</dbReference>
<evidence type="ECO:0000256" key="18">
    <source>
        <dbReference type="HAMAP-Rule" id="MF_01966"/>
    </source>
</evidence>
<keyword evidence="10 17" id="KW-0520">NAD</keyword>
<keyword evidence="9 18" id="KW-0630">Potassium</keyword>
<keyword evidence="22" id="KW-0808">Transferase</keyword>
<reference evidence="23" key="1">
    <citation type="submission" date="2015-08" db="EMBL/GenBank/DDBJ databases">
        <title>Genome sequencing project for genomic taxonomy and phylogenomics of Bacillus-like bacteria.</title>
        <authorList>
            <person name="Liu B."/>
            <person name="Wang J."/>
            <person name="Zhu Y."/>
            <person name="Liu G."/>
            <person name="Chen Q."/>
            <person name="Chen Z."/>
            <person name="Lan J."/>
            <person name="Che J."/>
            <person name="Ge C."/>
            <person name="Shi H."/>
            <person name="Pan Z."/>
            <person name="Liu X."/>
        </authorList>
    </citation>
    <scope>NUCLEOTIDE SEQUENCE [LARGE SCALE GENOMIC DNA]</scope>
    <source>
        <strain evidence="23">FJAT-4402</strain>
    </source>
</reference>
<keyword evidence="11 18" id="KW-0413">Isomerase</keyword>
<comment type="cofactor">
    <cofactor evidence="17">
        <name>Mg(2+)</name>
        <dbReference type="ChEBI" id="CHEBI:18420"/>
    </cofactor>
</comment>
<organism evidence="22 23">
    <name type="scientific">Bacillus gobiensis</name>
    <dbReference type="NCBI Taxonomy" id="1441095"/>
    <lineage>
        <taxon>Bacteria</taxon>
        <taxon>Bacillati</taxon>
        <taxon>Bacillota</taxon>
        <taxon>Bacilli</taxon>
        <taxon>Bacillales</taxon>
        <taxon>Bacillaceae</taxon>
        <taxon>Bacillus</taxon>
    </lineage>
</organism>
<feature type="binding site" evidence="18">
    <location>
        <position position="142"/>
    </location>
    <ligand>
        <name>(6S)-NADPHX</name>
        <dbReference type="ChEBI" id="CHEBI:64076"/>
    </ligand>
</feature>
<dbReference type="PROSITE" id="PS51385">
    <property type="entry name" value="YJEF_N"/>
    <property type="match status" value="1"/>
</dbReference>
<comment type="similarity">
    <text evidence="4 19">In the C-terminal section; belongs to the NnrD/CARKD family.</text>
</comment>
<dbReference type="GO" id="GO:0005524">
    <property type="term" value="F:ATP binding"/>
    <property type="evidence" value="ECO:0007669"/>
    <property type="project" value="UniProtKB-UniRule"/>
</dbReference>
<feature type="binding site" evidence="18">
    <location>
        <position position="58"/>
    </location>
    <ligand>
        <name>K(+)</name>
        <dbReference type="ChEBI" id="CHEBI:29103"/>
    </ligand>
</feature>
<keyword evidence="13" id="KW-0511">Multifunctional enzyme</keyword>
<keyword evidence="12 17" id="KW-0456">Lyase</keyword>
<dbReference type="AlphaFoldDB" id="A0A0M4G7Z1"/>
<dbReference type="EC" id="4.2.1.136" evidence="19"/>
<evidence type="ECO:0000259" key="20">
    <source>
        <dbReference type="PROSITE" id="PS51383"/>
    </source>
</evidence>
<feature type="binding site" evidence="17">
    <location>
        <position position="377"/>
    </location>
    <ligand>
        <name>(6S)-NADPHX</name>
        <dbReference type="ChEBI" id="CHEBI:64076"/>
    </ligand>
</feature>
<dbReference type="OrthoDB" id="9806925at2"/>
<dbReference type="Pfam" id="PF01256">
    <property type="entry name" value="Carb_kinase"/>
    <property type="match status" value="1"/>
</dbReference>
<evidence type="ECO:0000256" key="11">
    <source>
        <dbReference type="ARBA" id="ARBA00023235"/>
    </source>
</evidence>
<evidence type="ECO:0000256" key="2">
    <source>
        <dbReference type="ARBA" id="ARBA00000909"/>
    </source>
</evidence>
<evidence type="ECO:0000256" key="16">
    <source>
        <dbReference type="ARBA" id="ARBA00049209"/>
    </source>
</evidence>
<dbReference type="HAMAP" id="MF_01965">
    <property type="entry name" value="NADHX_dehydratase"/>
    <property type="match status" value="1"/>
</dbReference>
<keyword evidence="8 17" id="KW-0521">NADP</keyword>
<dbReference type="GO" id="GO:0046496">
    <property type="term" value="P:nicotinamide nucleotide metabolic process"/>
    <property type="evidence" value="ECO:0007669"/>
    <property type="project" value="UniProtKB-UniRule"/>
</dbReference>
<dbReference type="GO" id="GO:0052855">
    <property type="term" value="F:ADP-dependent NAD(P)H-hydrate dehydratase activity"/>
    <property type="evidence" value="ECO:0007669"/>
    <property type="project" value="UniProtKB-UniRule"/>
</dbReference>
<reference evidence="22 23" key="2">
    <citation type="journal article" date="2016" name="Int. J. Syst. Evol. Microbiol.">
        <title>Bacillus gobiensis sp. nov., isolated from a soil sample.</title>
        <authorList>
            <person name="Liu B."/>
            <person name="Liu G.H."/>
            <person name="Cetin S."/>
            <person name="Schumann P."/>
            <person name="Pan Z.Z."/>
            <person name="Chen Q.Q."/>
        </authorList>
    </citation>
    <scope>NUCLEOTIDE SEQUENCE [LARGE SCALE GENOMIC DNA]</scope>
    <source>
        <strain evidence="22 23">FJAT-4402</strain>
    </source>
</reference>
<feature type="domain" description="YjeF N-terminal" evidence="21">
    <location>
        <begin position="9"/>
        <end position="217"/>
    </location>
</feature>
<dbReference type="Gene3D" id="3.40.50.10260">
    <property type="entry name" value="YjeF N-terminal domain"/>
    <property type="match status" value="1"/>
</dbReference>
<feature type="domain" description="YjeF C-terminal" evidence="20">
    <location>
        <begin position="227"/>
        <end position="504"/>
    </location>
</feature>
<dbReference type="GO" id="GO:0110051">
    <property type="term" value="P:metabolite repair"/>
    <property type="evidence" value="ECO:0007669"/>
    <property type="project" value="TreeGrafter"/>
</dbReference>
<evidence type="ECO:0000256" key="14">
    <source>
        <dbReference type="ARBA" id="ARBA00025153"/>
    </source>
</evidence>
<evidence type="ECO:0000259" key="21">
    <source>
        <dbReference type="PROSITE" id="PS51385"/>
    </source>
</evidence>
<dbReference type="HAMAP" id="MF_01966">
    <property type="entry name" value="NADHX_epimerase"/>
    <property type="match status" value="1"/>
</dbReference>
<evidence type="ECO:0000256" key="5">
    <source>
        <dbReference type="ARBA" id="ARBA00022723"/>
    </source>
</evidence>
<dbReference type="Pfam" id="PF03853">
    <property type="entry name" value="YjeF_N"/>
    <property type="match status" value="1"/>
</dbReference>
<comment type="catalytic activity">
    <reaction evidence="16 17 19">
        <text>(6S)-NADPHX + ADP = AMP + phosphate + NADPH + H(+)</text>
        <dbReference type="Rhea" id="RHEA:32235"/>
        <dbReference type="ChEBI" id="CHEBI:15378"/>
        <dbReference type="ChEBI" id="CHEBI:43474"/>
        <dbReference type="ChEBI" id="CHEBI:57783"/>
        <dbReference type="ChEBI" id="CHEBI:64076"/>
        <dbReference type="ChEBI" id="CHEBI:456215"/>
        <dbReference type="ChEBI" id="CHEBI:456216"/>
        <dbReference type="EC" id="4.2.1.136"/>
    </reaction>
</comment>
<proteinExistence type="inferred from homology"/>
<evidence type="ECO:0000256" key="6">
    <source>
        <dbReference type="ARBA" id="ARBA00022741"/>
    </source>
</evidence>
<evidence type="ECO:0000256" key="1">
    <source>
        <dbReference type="ARBA" id="ARBA00000013"/>
    </source>
</evidence>
<dbReference type="PROSITE" id="PS51383">
    <property type="entry name" value="YJEF_C_3"/>
    <property type="match status" value="1"/>
</dbReference>
<feature type="binding site" evidence="17">
    <location>
        <position position="327"/>
    </location>
    <ligand>
        <name>(6S)-NADPHX</name>
        <dbReference type="ChEBI" id="CHEBI:64076"/>
    </ligand>
</feature>
<comment type="similarity">
    <text evidence="17">Belongs to the NnrD/CARKD family.</text>
</comment>
<feature type="binding site" evidence="17">
    <location>
        <begin position="414"/>
        <end position="418"/>
    </location>
    <ligand>
        <name>AMP</name>
        <dbReference type="ChEBI" id="CHEBI:456215"/>
    </ligand>
</feature>
<name>A0A0M4G7Z1_9BACI</name>
<evidence type="ECO:0000256" key="19">
    <source>
        <dbReference type="PIRNR" id="PIRNR017184"/>
    </source>
</evidence>
<comment type="catalytic activity">
    <reaction evidence="15 17 19">
        <text>(6S)-NADHX + ADP = AMP + phosphate + NADH + H(+)</text>
        <dbReference type="Rhea" id="RHEA:32223"/>
        <dbReference type="ChEBI" id="CHEBI:15378"/>
        <dbReference type="ChEBI" id="CHEBI:43474"/>
        <dbReference type="ChEBI" id="CHEBI:57945"/>
        <dbReference type="ChEBI" id="CHEBI:64074"/>
        <dbReference type="ChEBI" id="CHEBI:456215"/>
        <dbReference type="ChEBI" id="CHEBI:456216"/>
        <dbReference type="EC" id="4.2.1.136"/>
    </reaction>
</comment>
<comment type="catalytic activity">
    <reaction evidence="2 18 19">
        <text>(6R)-NADPHX = (6S)-NADPHX</text>
        <dbReference type="Rhea" id="RHEA:32227"/>
        <dbReference type="ChEBI" id="CHEBI:64076"/>
        <dbReference type="ChEBI" id="CHEBI:64077"/>
        <dbReference type="EC" id="5.1.99.6"/>
    </reaction>
</comment>
<comment type="cofactor">
    <cofactor evidence="18 19">
        <name>K(+)</name>
        <dbReference type="ChEBI" id="CHEBI:29103"/>
    </cofactor>
    <text evidence="18 19">Binds 1 potassium ion per subunit.</text>
</comment>
<comment type="function">
    <text evidence="18">Catalyzes the epimerization of the S- and R-forms of NAD(P)HX, a damaged form of NAD(P)H that is a result of enzymatic or heat-dependent hydration. This is a prerequisite for the S-specific NAD(P)H-hydrate dehydratase to allow the repair of both epimers of NAD(P)HX.</text>
</comment>
<evidence type="ECO:0000256" key="13">
    <source>
        <dbReference type="ARBA" id="ARBA00023268"/>
    </source>
</evidence>
<keyword evidence="5 18" id="KW-0479">Metal-binding</keyword>
<evidence type="ECO:0000256" key="17">
    <source>
        <dbReference type="HAMAP-Rule" id="MF_01965"/>
    </source>
</evidence>
<keyword evidence="23" id="KW-1185">Reference proteome</keyword>
<dbReference type="CDD" id="cd01171">
    <property type="entry name" value="YXKO-related"/>
    <property type="match status" value="1"/>
</dbReference>
<comment type="function">
    <text evidence="17">Catalyzes the dehydration of the S-form of NAD(P)HX at the expense of ADP, which is converted to AMP. Together with NAD(P)HX epimerase, which catalyzes the epimerization of the S- and R-forms, the enzyme allows the repair of both epimers of NAD(P)HX, a damaged form of NAD(P)H that is a result of enzymatic or heat-dependent hydration.</text>
</comment>
<feature type="binding site" evidence="17">
    <location>
        <position position="444"/>
    </location>
    <ligand>
        <name>(6S)-NADPHX</name>
        <dbReference type="ChEBI" id="CHEBI:64076"/>
    </ligand>
</feature>
<feature type="binding site" evidence="17">
    <location>
        <position position="261"/>
    </location>
    <ligand>
        <name>(6S)-NADPHX</name>
        <dbReference type="ChEBI" id="CHEBI:64076"/>
    </ligand>
</feature>
<evidence type="ECO:0000256" key="15">
    <source>
        <dbReference type="ARBA" id="ARBA00048238"/>
    </source>
</evidence>
<feature type="binding site" evidence="17">
    <location>
        <position position="443"/>
    </location>
    <ligand>
        <name>AMP</name>
        <dbReference type="ChEBI" id="CHEBI:456215"/>
    </ligand>
</feature>
<dbReference type="NCBIfam" id="TIGR00196">
    <property type="entry name" value="yjeF_cterm"/>
    <property type="match status" value="1"/>
</dbReference>
<comment type="similarity">
    <text evidence="18">Belongs to the NnrE/AIBP family.</text>
</comment>
<sequence length="505" mass="54878">MRIVSADEMYCIDSYTTNQIGISGETLMENAGQSIARLIMERTDPNQKIVILAGAGNNGGDGFVIARILKSFDFQVDLWIVPPPEKIKGAAKHALEVYKNSGYEARYFLKNEEHFFNLLSTYDVIIDCLLGIGVKGELRSPYKEIIDKINTCKSAEIFSIDVPSGIPADGGDVDRAVRADLTITIHLPKSGTFIYPCASYYGETIVADIGIPPIAAKHCSHNRMIWTEKLVKKHLPSRSPNSHKGSNGKGMVIGGSRMTGAIMLAAKAALRCGAGLITAAIPEEIHPIAAAHFLEAVYLPSPSEDGYFKGNLSVEYENLDAVAVGPGIGRTKGGKLIVEEVITKELPVVIDADALYHLKDMLPLLKNRKHPTILTPHPGEMARLIDKSIKEVEQDRFSISRLFAQEYGIYLVLKGPFTIVTTPGGEQFVNTTGNSALAKGGTGDALSGMILAFIMQQTHVQSAISNAVFVHGKSADVLIEQEHTHFDVLSTDLIENIPRTLKLLT</sequence>
<dbReference type="EC" id="5.1.99.6" evidence="19"/>
<gene>
    <name evidence="17" type="primary">nnrD</name>
    <name evidence="18" type="synonym">nnrE</name>
    <name evidence="22" type="ORF">AM592_06180</name>
</gene>
<evidence type="ECO:0000256" key="10">
    <source>
        <dbReference type="ARBA" id="ARBA00023027"/>
    </source>
</evidence>
<dbReference type="InterPro" id="IPR000631">
    <property type="entry name" value="CARKD"/>
</dbReference>
<dbReference type="STRING" id="1441095.AM592_06180"/>
<comment type="function">
    <text evidence="14 19">Bifunctional enzyme that catalyzes the epimerization of the S- and R-forms of NAD(P)HX and the dehydration of the S-form of NAD(P)HX at the expense of ADP, which is converted to AMP. This allows the repair of both epimers of NAD(P)HX, a damaged form of NAD(P)H that is a result of enzymatic or heat-dependent hydration.</text>
</comment>
<evidence type="ECO:0000256" key="8">
    <source>
        <dbReference type="ARBA" id="ARBA00022857"/>
    </source>
</evidence>
<feature type="binding site" evidence="18">
    <location>
        <begin position="57"/>
        <end position="61"/>
    </location>
    <ligand>
        <name>(6S)-NADPHX</name>
        <dbReference type="ChEBI" id="CHEBI:64076"/>
    </ligand>
</feature>
<dbReference type="RefSeq" id="WP_053602979.1">
    <property type="nucleotide sequence ID" value="NZ_CP012600.1"/>
</dbReference>
<comment type="catalytic activity">
    <reaction evidence="1 18 19">
        <text>(6R)-NADHX = (6S)-NADHX</text>
        <dbReference type="Rhea" id="RHEA:32215"/>
        <dbReference type="ChEBI" id="CHEBI:64074"/>
        <dbReference type="ChEBI" id="CHEBI:64075"/>
        <dbReference type="EC" id="5.1.99.6"/>
    </reaction>
</comment>
<evidence type="ECO:0000256" key="3">
    <source>
        <dbReference type="ARBA" id="ARBA00006001"/>
    </source>
</evidence>